<feature type="signal peptide" evidence="3">
    <location>
        <begin position="1"/>
        <end position="18"/>
    </location>
</feature>
<dbReference type="Proteomes" id="UP000472372">
    <property type="component" value="Chromosome 1"/>
</dbReference>
<evidence type="ECO:0000256" key="3">
    <source>
        <dbReference type="SAM" id="SignalP"/>
    </source>
</evidence>
<evidence type="ECO:0000256" key="1">
    <source>
        <dbReference type="SAM" id="MobiDB-lite"/>
    </source>
</evidence>
<feature type="compositionally biased region" description="Polar residues" evidence="1">
    <location>
        <begin position="117"/>
        <end position="131"/>
    </location>
</feature>
<name>A0A6S6VGH9_9PLEO</name>
<evidence type="ECO:0000256" key="2">
    <source>
        <dbReference type="SAM" id="Phobius"/>
    </source>
</evidence>
<feature type="transmembrane region" description="Helical" evidence="2">
    <location>
        <begin position="179"/>
        <end position="202"/>
    </location>
</feature>
<feature type="region of interest" description="Disordered" evidence="1">
    <location>
        <begin position="82"/>
        <end position="165"/>
    </location>
</feature>
<reference evidence="4" key="1">
    <citation type="submission" date="2021-02" db="EMBL/GenBank/DDBJ databases">
        <authorList>
            <person name="Syme A R."/>
            <person name="Syme A R."/>
            <person name="Moolhuijzen P."/>
        </authorList>
    </citation>
    <scope>NUCLEOTIDE SEQUENCE</scope>
    <source>
        <strain evidence="4">W1-1</strain>
    </source>
</reference>
<feature type="compositionally biased region" description="Low complexity" evidence="1">
    <location>
        <begin position="102"/>
        <end position="114"/>
    </location>
</feature>
<dbReference type="EMBL" id="HG992977">
    <property type="protein sequence ID" value="CAE6998423.1"/>
    <property type="molecule type" value="Genomic_DNA"/>
</dbReference>
<protein>
    <submittedName>
        <fullName evidence="4">Uncharacterized protein</fullName>
    </submittedName>
</protein>
<keyword evidence="2" id="KW-0812">Transmembrane</keyword>
<feature type="compositionally biased region" description="Low complexity" evidence="1">
    <location>
        <begin position="132"/>
        <end position="160"/>
    </location>
</feature>
<dbReference type="AlphaFoldDB" id="A0A6S6VGH9"/>
<feature type="compositionally biased region" description="Polar residues" evidence="1">
    <location>
        <begin position="86"/>
        <end position="101"/>
    </location>
</feature>
<keyword evidence="2" id="KW-0472">Membrane</keyword>
<proteinExistence type="predicted"/>
<sequence length="251" mass="27470">MLLSTLFAALVFITATQAKIITHTTTLVLYAYYDASADTARTSTPTKSFALSAPPVIAPAPTGEVTQQTVDPNTAIAPSITDEATKQTSDQASDQGTSISITPTDDAPPQTTDQHSPHYTSITNTTPTDEATSQPTSHSTTPTSLLTHPTRTNPPTTKPTDSAETTSAATWIFPATATLLLYDLITMAVFVWCWVMGIFWWWRRDDRAGGRGRGRAVGWAGWAGDERWEEEGDRWAMEWRVESEMRRVGML</sequence>
<evidence type="ECO:0000313" key="4">
    <source>
        <dbReference type="EMBL" id="CAE6998423.1"/>
    </source>
</evidence>
<feature type="chain" id="PRO_5043445063" evidence="3">
    <location>
        <begin position="19"/>
        <end position="251"/>
    </location>
</feature>
<gene>
    <name evidence="4" type="ORF">PTTW11_00711</name>
</gene>
<keyword evidence="2" id="KW-1133">Transmembrane helix</keyword>
<accession>A0A6S6VGH9</accession>
<evidence type="ECO:0000313" key="5">
    <source>
        <dbReference type="Proteomes" id="UP000472372"/>
    </source>
</evidence>
<organism evidence="4 5">
    <name type="scientific">Pyrenophora teres f. teres</name>
    <dbReference type="NCBI Taxonomy" id="97479"/>
    <lineage>
        <taxon>Eukaryota</taxon>
        <taxon>Fungi</taxon>
        <taxon>Dikarya</taxon>
        <taxon>Ascomycota</taxon>
        <taxon>Pezizomycotina</taxon>
        <taxon>Dothideomycetes</taxon>
        <taxon>Pleosporomycetidae</taxon>
        <taxon>Pleosporales</taxon>
        <taxon>Pleosporineae</taxon>
        <taxon>Pleosporaceae</taxon>
        <taxon>Pyrenophora</taxon>
    </lineage>
</organism>
<keyword evidence="3" id="KW-0732">Signal</keyword>